<organism evidence="3 4">
    <name type="scientific">Marinilactibacillus piezotolerans</name>
    <dbReference type="NCBI Taxonomy" id="258723"/>
    <lineage>
        <taxon>Bacteria</taxon>
        <taxon>Bacillati</taxon>
        <taxon>Bacillota</taxon>
        <taxon>Bacilli</taxon>
        <taxon>Lactobacillales</taxon>
        <taxon>Carnobacteriaceae</taxon>
        <taxon>Marinilactibacillus</taxon>
    </lineage>
</organism>
<feature type="chain" id="PRO_5039112852" description="YqgU-like 6-bladed beta-propeller domain-containing protein" evidence="1">
    <location>
        <begin position="27"/>
        <end position="372"/>
    </location>
</feature>
<dbReference type="Proteomes" id="UP000199589">
    <property type="component" value="Unassembled WGS sequence"/>
</dbReference>
<sequence>MHSRNKLKSVSLFLMLSGLFFLYACSASESMSKEEPSNHPTIEESKFIQIDQSKETLQKIVGWLDNDEVLVHLGDQKGQQLIQLNIKNGDRKMLYSTEKHILTVKINNQLDKILFQEGSDQSVDLVVVNLVGDELNRKKIDYSGYLTVNWNPVEDHLVFLSYYQVDSKTSVEQAKVRIWNLENNQFQEMPIQSVEPNWYSSHLYLYIDELSKQLFIGDVRKDETPDRISNETIGFYLNQDTVVSILESDINDHEVHLMKDYPLLVHKGTITIPKVTMGERIIHPYLSQSNRDGMIVGNVADEPTDLNQNLGSFTLCILDFQNSQLHPVISLPENAPILLSPDEKYVLYGWQFEKVIDLEGNSSIHSLISDSI</sequence>
<reference evidence="4" key="1">
    <citation type="submission" date="2016-10" db="EMBL/GenBank/DDBJ databases">
        <authorList>
            <person name="Varghese N."/>
            <person name="Submissions S."/>
        </authorList>
    </citation>
    <scope>NUCLEOTIDE SEQUENCE [LARGE SCALE GENOMIC DNA]</scope>
    <source>
        <strain evidence="4">DSM 16108</strain>
    </source>
</reference>
<evidence type="ECO:0000313" key="4">
    <source>
        <dbReference type="Proteomes" id="UP000199589"/>
    </source>
</evidence>
<accession>A0A1I3V3T1</accession>
<evidence type="ECO:0000313" key="3">
    <source>
        <dbReference type="EMBL" id="SFJ89772.1"/>
    </source>
</evidence>
<feature type="domain" description="YqgU-like 6-bladed beta-propeller" evidence="2">
    <location>
        <begin position="85"/>
        <end position="349"/>
    </location>
</feature>
<dbReference type="RefSeq" id="WP_091895378.1">
    <property type="nucleotide sequence ID" value="NZ_FOSJ01000002.1"/>
</dbReference>
<proteinExistence type="predicted"/>
<dbReference type="OrthoDB" id="2168335at2"/>
<dbReference type="EMBL" id="FOSJ01000002">
    <property type="protein sequence ID" value="SFJ89772.1"/>
    <property type="molecule type" value="Genomic_DNA"/>
</dbReference>
<dbReference type="InterPro" id="IPR048421">
    <property type="entry name" value="YqgU_beta-prop"/>
</dbReference>
<evidence type="ECO:0000259" key="2">
    <source>
        <dbReference type="Pfam" id="PF21101"/>
    </source>
</evidence>
<evidence type="ECO:0000256" key="1">
    <source>
        <dbReference type="SAM" id="SignalP"/>
    </source>
</evidence>
<name>A0A1I3V3T1_9LACT</name>
<dbReference type="AlphaFoldDB" id="A0A1I3V3T1"/>
<protein>
    <recommendedName>
        <fullName evidence="2">YqgU-like 6-bladed beta-propeller domain-containing protein</fullName>
    </recommendedName>
</protein>
<dbReference type="Pfam" id="PF21101">
    <property type="entry name" value="YqgU"/>
    <property type="match status" value="1"/>
</dbReference>
<dbReference type="PROSITE" id="PS51257">
    <property type="entry name" value="PROKAR_LIPOPROTEIN"/>
    <property type="match status" value="1"/>
</dbReference>
<gene>
    <name evidence="3" type="ORF">SAMN04488569_100220</name>
</gene>
<keyword evidence="1" id="KW-0732">Signal</keyword>
<keyword evidence="4" id="KW-1185">Reference proteome</keyword>
<dbReference type="SUPFAM" id="SSF50960">
    <property type="entry name" value="TolB, C-terminal domain"/>
    <property type="match status" value="1"/>
</dbReference>
<feature type="signal peptide" evidence="1">
    <location>
        <begin position="1"/>
        <end position="26"/>
    </location>
</feature>